<dbReference type="InterPro" id="IPR051910">
    <property type="entry name" value="ComF/GntX_DNA_util-trans"/>
</dbReference>
<dbReference type="GO" id="GO:0016757">
    <property type="term" value="F:glycosyltransferase activity"/>
    <property type="evidence" value="ECO:0007669"/>
    <property type="project" value="UniProtKB-KW"/>
</dbReference>
<reference evidence="3 4" key="1">
    <citation type="submission" date="2023-11" db="EMBL/GenBank/DDBJ databases">
        <title>Draft genome sequence of Microbacterium arthrosphaerae JCM 30492.</title>
        <authorList>
            <person name="Zhang G."/>
            <person name="Ding Y."/>
        </authorList>
    </citation>
    <scope>NUCLEOTIDE SEQUENCE [LARGE SCALE GENOMIC DNA]</scope>
    <source>
        <strain evidence="3 4">JCM 30492</strain>
    </source>
</reference>
<dbReference type="InterPro" id="IPR029057">
    <property type="entry name" value="PRTase-like"/>
</dbReference>
<evidence type="ECO:0000259" key="2">
    <source>
        <dbReference type="Pfam" id="PF00156"/>
    </source>
</evidence>
<evidence type="ECO:0000256" key="1">
    <source>
        <dbReference type="ARBA" id="ARBA00008007"/>
    </source>
</evidence>
<organism evidence="3 4">
    <name type="scientific">Microbacterium arthrosphaerae</name>
    <dbReference type="NCBI Taxonomy" id="792652"/>
    <lineage>
        <taxon>Bacteria</taxon>
        <taxon>Bacillati</taxon>
        <taxon>Actinomycetota</taxon>
        <taxon>Actinomycetes</taxon>
        <taxon>Micrococcales</taxon>
        <taxon>Microbacteriaceae</taxon>
        <taxon>Microbacterium</taxon>
    </lineage>
</organism>
<accession>A0ABU4H3T3</accession>
<evidence type="ECO:0000313" key="3">
    <source>
        <dbReference type="EMBL" id="MDW4573335.1"/>
    </source>
</evidence>
<dbReference type="EMBL" id="JAWQEV010000003">
    <property type="protein sequence ID" value="MDW4573335.1"/>
    <property type="molecule type" value="Genomic_DNA"/>
</dbReference>
<name>A0ABU4H3T3_9MICO</name>
<comment type="caution">
    <text evidence="3">The sequence shown here is derived from an EMBL/GenBank/DDBJ whole genome shotgun (WGS) entry which is preliminary data.</text>
</comment>
<dbReference type="PANTHER" id="PTHR47505:SF1">
    <property type="entry name" value="DNA UTILIZATION PROTEIN YHGH"/>
    <property type="match status" value="1"/>
</dbReference>
<dbReference type="SUPFAM" id="SSF53271">
    <property type="entry name" value="PRTase-like"/>
    <property type="match status" value="1"/>
</dbReference>
<evidence type="ECO:0000313" key="4">
    <source>
        <dbReference type="Proteomes" id="UP001283109"/>
    </source>
</evidence>
<proteinExistence type="inferred from homology"/>
<keyword evidence="4" id="KW-1185">Reference proteome</keyword>
<dbReference type="Pfam" id="PF00156">
    <property type="entry name" value="Pribosyltran"/>
    <property type="match status" value="1"/>
</dbReference>
<protein>
    <submittedName>
        <fullName evidence="3">Phosphoribosyltransferase family protein</fullName>
    </submittedName>
</protein>
<comment type="similarity">
    <text evidence="1">Belongs to the ComF/GntX family.</text>
</comment>
<gene>
    <name evidence="3" type="ORF">R8Z58_11190</name>
</gene>
<dbReference type="InterPro" id="IPR000836">
    <property type="entry name" value="PRTase_dom"/>
</dbReference>
<feature type="domain" description="Phosphoribosyltransferase" evidence="2">
    <location>
        <begin position="155"/>
        <end position="216"/>
    </location>
</feature>
<dbReference type="Gene3D" id="3.40.50.2020">
    <property type="match status" value="1"/>
</dbReference>
<dbReference type="Proteomes" id="UP001283109">
    <property type="component" value="Unassembled WGS sequence"/>
</dbReference>
<dbReference type="PANTHER" id="PTHR47505">
    <property type="entry name" value="DNA UTILIZATION PROTEIN YHGH"/>
    <property type="match status" value="1"/>
</dbReference>
<sequence length="219" mass="23246">MREFAVAVRAACADALALLLPVCCAGCDEPDVVLCERCHLALAPAPRRRRVAAPGGDIAVWSGLEFDGVAARVLRAVKEEGRTTLLSACAPAFAAALARAGAAGAVLVPMPTSAASYRRRGFRVPDLLARRAGLRVRPLLRQARRTADQRGLDRDARRRNVARSLVARDARGLRVVVIDDVVTTGASLAEAVRALREAGVDVVAAVTFAATPRRARTPR</sequence>
<keyword evidence="3" id="KW-0808">Transferase</keyword>
<dbReference type="RefSeq" id="WP_318353844.1">
    <property type="nucleotide sequence ID" value="NZ_JAWQEV010000003.1"/>
</dbReference>
<keyword evidence="3" id="KW-0328">Glycosyltransferase</keyword>